<accession>A0A6J4PSC9</accession>
<organism evidence="1">
    <name type="scientific">uncultured Rubrobacteraceae bacterium</name>
    <dbReference type="NCBI Taxonomy" id="349277"/>
    <lineage>
        <taxon>Bacteria</taxon>
        <taxon>Bacillati</taxon>
        <taxon>Actinomycetota</taxon>
        <taxon>Rubrobacteria</taxon>
        <taxon>Rubrobacterales</taxon>
        <taxon>Rubrobacteraceae</taxon>
        <taxon>environmental samples</taxon>
    </lineage>
</organism>
<feature type="non-terminal residue" evidence="1">
    <location>
        <position position="39"/>
    </location>
</feature>
<evidence type="ECO:0000313" key="1">
    <source>
        <dbReference type="EMBL" id="CAA9420430.1"/>
    </source>
</evidence>
<gene>
    <name evidence="1" type="ORF">AVDCRST_MAG82-1391</name>
</gene>
<proteinExistence type="predicted"/>
<protein>
    <submittedName>
        <fullName evidence="1">Uncharacterized protein</fullName>
    </submittedName>
</protein>
<feature type="non-terminal residue" evidence="1">
    <location>
        <position position="1"/>
    </location>
</feature>
<name>A0A6J4PSC9_9ACTN</name>
<dbReference type="AlphaFoldDB" id="A0A6J4PSC9"/>
<reference evidence="1" key="1">
    <citation type="submission" date="2020-02" db="EMBL/GenBank/DDBJ databases">
        <authorList>
            <person name="Meier V. D."/>
        </authorList>
    </citation>
    <scope>NUCLEOTIDE SEQUENCE</scope>
    <source>
        <strain evidence="1">AVDCRST_MAG82</strain>
    </source>
</reference>
<dbReference type="EMBL" id="CADCVA010000194">
    <property type="protein sequence ID" value="CAA9420430.1"/>
    <property type="molecule type" value="Genomic_DNA"/>
</dbReference>
<sequence length="39" mass="4251">EIGQRDLLRDARPLYLQPGRPAARVQAGAATFVARFGLV</sequence>